<keyword evidence="3" id="KW-1185">Reference proteome</keyword>
<name>A0A3M6V227_POCDA</name>
<evidence type="ECO:0000313" key="3">
    <source>
        <dbReference type="Proteomes" id="UP000275408"/>
    </source>
</evidence>
<reference evidence="2 3" key="1">
    <citation type="journal article" date="2018" name="Sci. Rep.">
        <title>Comparative analysis of the Pocillopora damicornis genome highlights role of immune system in coral evolution.</title>
        <authorList>
            <person name="Cunning R."/>
            <person name="Bay R.A."/>
            <person name="Gillette P."/>
            <person name="Baker A.C."/>
            <person name="Traylor-Knowles N."/>
        </authorList>
    </citation>
    <scope>NUCLEOTIDE SEQUENCE [LARGE SCALE GENOMIC DNA]</scope>
    <source>
        <strain evidence="2">RSMAS</strain>
        <tissue evidence="2">Whole animal</tissue>
    </source>
</reference>
<keyword evidence="1" id="KW-0812">Transmembrane</keyword>
<evidence type="ECO:0000313" key="2">
    <source>
        <dbReference type="EMBL" id="RMX59859.1"/>
    </source>
</evidence>
<comment type="caution">
    <text evidence="2">The sequence shown here is derived from an EMBL/GenBank/DDBJ whole genome shotgun (WGS) entry which is preliminary data.</text>
</comment>
<sequence>MKFLVGHGGILVALFTCDDCIETFLLMSWLILSFNTVLAAPIEQDMRASGQDGTQMFRRSVLLHVLYTTTYHGTQMFHWSVLMSLGVLLYAINRRVFIWDFGTHTKQLVLDGTEWKEIAFVPRNKVFKDTEQEDIDFFDIKCKEWGFLLKELFGCSLGTGDYSHLTIDCAPMLLRHFL</sequence>
<accession>A0A3M6V227</accession>
<gene>
    <name evidence="2" type="ORF">pdam_00023026</name>
</gene>
<dbReference type="EMBL" id="RCHS01000264">
    <property type="protein sequence ID" value="RMX59859.1"/>
    <property type="molecule type" value="Genomic_DNA"/>
</dbReference>
<organism evidence="2 3">
    <name type="scientific">Pocillopora damicornis</name>
    <name type="common">Cauliflower coral</name>
    <name type="synonym">Millepora damicornis</name>
    <dbReference type="NCBI Taxonomy" id="46731"/>
    <lineage>
        <taxon>Eukaryota</taxon>
        <taxon>Metazoa</taxon>
        <taxon>Cnidaria</taxon>
        <taxon>Anthozoa</taxon>
        <taxon>Hexacorallia</taxon>
        <taxon>Scleractinia</taxon>
        <taxon>Astrocoeniina</taxon>
        <taxon>Pocilloporidae</taxon>
        <taxon>Pocillopora</taxon>
    </lineage>
</organism>
<keyword evidence="1" id="KW-0472">Membrane</keyword>
<evidence type="ECO:0000256" key="1">
    <source>
        <dbReference type="SAM" id="Phobius"/>
    </source>
</evidence>
<feature type="transmembrane region" description="Helical" evidence="1">
    <location>
        <begin position="76"/>
        <end position="92"/>
    </location>
</feature>
<protein>
    <submittedName>
        <fullName evidence="2">Uncharacterized protein</fullName>
    </submittedName>
</protein>
<dbReference type="Proteomes" id="UP000275408">
    <property type="component" value="Unassembled WGS sequence"/>
</dbReference>
<keyword evidence="1" id="KW-1133">Transmembrane helix</keyword>
<dbReference type="OrthoDB" id="5948481at2759"/>
<dbReference type="AlphaFoldDB" id="A0A3M6V227"/>
<proteinExistence type="predicted"/>